<dbReference type="Gene3D" id="1.10.3290.10">
    <property type="entry name" value="Fido-like domain"/>
    <property type="match status" value="1"/>
</dbReference>
<dbReference type="PATRIC" id="fig|1120928.5.peg.565"/>
<dbReference type="InterPro" id="IPR040198">
    <property type="entry name" value="Fido_containing"/>
</dbReference>
<dbReference type="PANTHER" id="PTHR13504:SF38">
    <property type="entry name" value="FIDO DOMAIN-CONTAINING PROTEIN"/>
    <property type="match status" value="1"/>
</dbReference>
<dbReference type="Pfam" id="PF21247">
    <property type="entry name" value="Fic-like_C"/>
    <property type="match status" value="1"/>
</dbReference>
<evidence type="ECO:0000313" key="4">
    <source>
        <dbReference type="EMBL" id="ESK57078.1"/>
    </source>
</evidence>
<dbReference type="Proteomes" id="UP000017404">
    <property type="component" value="Unassembled WGS sequence"/>
</dbReference>
<dbReference type="InterPro" id="IPR049514">
    <property type="entry name" value="Fic-like_C"/>
</dbReference>
<dbReference type="STRING" id="202955.GCA_000759995_02487"/>
<proteinExistence type="predicted"/>
<dbReference type="InterPro" id="IPR036597">
    <property type="entry name" value="Fido-like_dom_sf"/>
</dbReference>
<dbReference type="AlphaFoldDB" id="V2UQP9"/>
<keyword evidence="2" id="KW-0547">Nucleotide-binding</keyword>
<feature type="active site" evidence="1">
    <location>
        <position position="43"/>
    </location>
</feature>
<dbReference type="eggNOG" id="COG3177">
    <property type="taxonomic scope" value="Bacteria"/>
</dbReference>
<comment type="caution">
    <text evidence="4">The sequence shown here is derived from an EMBL/GenBank/DDBJ whole genome shotgun (WGS) entry which is preliminary data.</text>
</comment>
<evidence type="ECO:0000313" key="5">
    <source>
        <dbReference type="Proteomes" id="UP000017404"/>
    </source>
</evidence>
<keyword evidence="5" id="KW-1185">Reference proteome</keyword>
<evidence type="ECO:0000259" key="3">
    <source>
        <dbReference type="PROSITE" id="PS51459"/>
    </source>
</evidence>
<gene>
    <name evidence="4" type="ORF">F990_00552</name>
</gene>
<organism evidence="4 5">
    <name type="scientific">Acinetobacter tjernbergiae DSM 14971 = CIP 107465</name>
    <dbReference type="NCBI Taxonomy" id="1120928"/>
    <lineage>
        <taxon>Bacteria</taxon>
        <taxon>Pseudomonadati</taxon>
        <taxon>Pseudomonadota</taxon>
        <taxon>Gammaproteobacteria</taxon>
        <taxon>Moraxellales</taxon>
        <taxon>Moraxellaceae</taxon>
        <taxon>Acinetobacter</taxon>
    </lineage>
</organism>
<dbReference type="InterPro" id="IPR003812">
    <property type="entry name" value="Fido"/>
</dbReference>
<name>V2UQP9_9GAMM</name>
<feature type="domain" description="Fido" evidence="3">
    <location>
        <begin position="1"/>
        <end position="106"/>
    </location>
</feature>
<reference evidence="4 5" key="1">
    <citation type="submission" date="2013-10" db="EMBL/GenBank/DDBJ databases">
        <title>The Genome Sequence of Acinetobacter tjernbergiae CIP107465.</title>
        <authorList>
            <consortium name="The Broad Institute Genomics Platform"/>
            <consortium name="The Broad Institute Genome Sequencing Center for Infectious Disease"/>
            <person name="Cerqueira G."/>
            <person name="Feldgarden M."/>
            <person name="Courvalin P."/>
            <person name="Grillot-Courvalin C."/>
            <person name="Clermont D."/>
            <person name="Rocha E."/>
            <person name="Yoon E.-J."/>
            <person name="Nemec A."/>
            <person name="Young S.K."/>
            <person name="Zeng Q."/>
            <person name="Gargeya S."/>
            <person name="Fitzgerald M."/>
            <person name="Abouelleil A."/>
            <person name="Alvarado L."/>
            <person name="Berlin A.M."/>
            <person name="Chapman S.B."/>
            <person name="Gainer-Dewar J."/>
            <person name="Goldberg J."/>
            <person name="Gnerre S."/>
            <person name="Griggs A."/>
            <person name="Gujja S."/>
            <person name="Hansen M."/>
            <person name="Howarth C."/>
            <person name="Imamovic A."/>
            <person name="Ireland A."/>
            <person name="Larimer J."/>
            <person name="McCowan C."/>
            <person name="Murphy C."/>
            <person name="Pearson M."/>
            <person name="Poon T.W."/>
            <person name="Priest M."/>
            <person name="Roberts A."/>
            <person name="Saif S."/>
            <person name="Shea T."/>
            <person name="Sykes S."/>
            <person name="Wortman J."/>
            <person name="Nusbaum C."/>
            <person name="Birren B."/>
        </authorList>
    </citation>
    <scope>NUCLEOTIDE SEQUENCE [LARGE SCALE GENOMIC DNA]</scope>
    <source>
        <strain evidence="4 5">CIP 107465</strain>
    </source>
</reference>
<feature type="binding site" evidence="2">
    <location>
        <begin position="84"/>
        <end position="85"/>
    </location>
    <ligand>
        <name>ATP</name>
        <dbReference type="ChEBI" id="CHEBI:30616"/>
    </ligand>
</feature>
<evidence type="ECO:0000256" key="2">
    <source>
        <dbReference type="PIRSR" id="PIRSR640198-2"/>
    </source>
</evidence>
<feature type="binding site" evidence="2">
    <location>
        <begin position="47"/>
        <end position="54"/>
    </location>
    <ligand>
        <name>ATP</name>
        <dbReference type="ChEBI" id="CHEBI:30616"/>
    </ligand>
</feature>
<evidence type="ECO:0000256" key="1">
    <source>
        <dbReference type="PIRSR" id="PIRSR640198-1"/>
    </source>
</evidence>
<keyword evidence="2" id="KW-0067">ATP-binding</keyword>
<dbReference type="PROSITE" id="PS51459">
    <property type="entry name" value="FIDO"/>
    <property type="match status" value="1"/>
</dbReference>
<dbReference type="GO" id="GO:0005524">
    <property type="term" value="F:ATP binding"/>
    <property type="evidence" value="ECO:0007669"/>
    <property type="project" value="UniProtKB-KW"/>
</dbReference>
<accession>V2UQP9</accession>
<protein>
    <recommendedName>
        <fullName evidence="3">Fido domain-containing protein</fullName>
    </recommendedName>
</protein>
<dbReference type="PANTHER" id="PTHR13504">
    <property type="entry name" value="FIDO DOMAIN-CONTAINING PROTEIN DDB_G0283145"/>
    <property type="match status" value="1"/>
</dbReference>
<sequence>MHMTPPANQINRLMVDLLDWLNDSEVHPLIQSSVFHYEFEFIHSFADGNGRMGRLWQTLILSRWNPIFANIPVESLIYQNQKAYYEALQASTDRTDSAPFIEFILQMILDAILSSNETAQDSDHVTAQDSDHATAQVSDQVQRLISAMKQEEYTLAELMQLIGLTHRATFQKNYLNPAIEADLIEHTIPDKPKSPKQRYRLKS</sequence>
<dbReference type="Pfam" id="PF02661">
    <property type="entry name" value="Fic"/>
    <property type="match status" value="1"/>
</dbReference>
<dbReference type="SUPFAM" id="SSF140931">
    <property type="entry name" value="Fic-like"/>
    <property type="match status" value="1"/>
</dbReference>
<dbReference type="EMBL" id="AYEV01000004">
    <property type="protein sequence ID" value="ESK57078.1"/>
    <property type="molecule type" value="Genomic_DNA"/>
</dbReference>